<dbReference type="Gene3D" id="3.40.50.360">
    <property type="match status" value="1"/>
</dbReference>
<evidence type="ECO:0000256" key="1">
    <source>
        <dbReference type="SAM" id="Phobius"/>
    </source>
</evidence>
<sequence length="176" mass="20027">MNGIVLYQSKYGATKKYVDWLTEATKFSCLEIKKADIKDLAKYDIVILAGGIYASGIAGLAFLKKHIMQLENKRIAVFCVGASPFDEQAFKQVYEHNFSGNLSNIPCFYGRGAWNEEKMSFADRTMCKMLQKMVAKKDPTTYEPWEKALMCAVGQSCDWTDKKYLNALLDWIKSEL</sequence>
<name>A0ABX2I5M3_BLAHA</name>
<feature type="domain" description="Flavodoxin" evidence="2">
    <location>
        <begin position="4"/>
        <end position="137"/>
    </location>
</feature>
<dbReference type="InterPro" id="IPR029039">
    <property type="entry name" value="Flavoprotein-like_sf"/>
</dbReference>
<dbReference type="Pfam" id="PF12724">
    <property type="entry name" value="Flavodoxin_5"/>
    <property type="match status" value="1"/>
</dbReference>
<dbReference type="EMBL" id="JAAITA010000004">
    <property type="protein sequence ID" value="NSJ85534.1"/>
    <property type="molecule type" value="Genomic_DNA"/>
</dbReference>
<dbReference type="PANTHER" id="PTHR38030">
    <property type="entry name" value="PROTOPORPHYRINOGEN IX DEHYDROGENASE [MENAQUINONE]"/>
    <property type="match status" value="1"/>
</dbReference>
<keyword evidence="4" id="KW-1185">Reference proteome</keyword>
<evidence type="ECO:0000259" key="2">
    <source>
        <dbReference type="Pfam" id="PF12724"/>
    </source>
</evidence>
<organism evidence="3 4">
    <name type="scientific">Blautia hansenii</name>
    <name type="common">Ruminococcus hansenii</name>
    <dbReference type="NCBI Taxonomy" id="1322"/>
    <lineage>
        <taxon>Bacteria</taxon>
        <taxon>Bacillati</taxon>
        <taxon>Bacillota</taxon>
        <taxon>Clostridia</taxon>
        <taxon>Lachnospirales</taxon>
        <taxon>Lachnospiraceae</taxon>
        <taxon>Blautia</taxon>
    </lineage>
</organism>
<dbReference type="InterPro" id="IPR052200">
    <property type="entry name" value="Protoporphyrinogen_IX_DH"/>
</dbReference>
<protein>
    <submittedName>
        <fullName evidence="3">Flavodoxin</fullName>
    </submittedName>
</protein>
<accession>A0ABX2I5M3</accession>
<dbReference type="RefSeq" id="WP_173748549.1">
    <property type="nucleotide sequence ID" value="NZ_JAAITA010000004.1"/>
</dbReference>
<dbReference type="SUPFAM" id="SSF52218">
    <property type="entry name" value="Flavoproteins"/>
    <property type="match status" value="1"/>
</dbReference>
<keyword evidence="1" id="KW-0812">Transmembrane</keyword>
<comment type="caution">
    <text evidence="3">The sequence shown here is derived from an EMBL/GenBank/DDBJ whole genome shotgun (WGS) entry which is preliminary data.</text>
</comment>
<dbReference type="InterPro" id="IPR026816">
    <property type="entry name" value="Flavodoxin_dom"/>
</dbReference>
<evidence type="ECO:0000313" key="4">
    <source>
        <dbReference type="Proteomes" id="UP000822142"/>
    </source>
</evidence>
<evidence type="ECO:0000313" key="3">
    <source>
        <dbReference type="EMBL" id="NSJ85534.1"/>
    </source>
</evidence>
<reference evidence="3 4" key="1">
    <citation type="journal article" date="2020" name="Cell Host Microbe">
        <title>Functional and Genomic Variation between Human-Derived Isolates of Lachnospiraceae Reveals Inter- and Intra-Species Diversity.</title>
        <authorList>
            <person name="Sorbara M.T."/>
            <person name="Littmann E.R."/>
            <person name="Fontana E."/>
            <person name="Moody T.U."/>
            <person name="Kohout C.E."/>
            <person name="Gjonbalaj M."/>
            <person name="Eaton V."/>
            <person name="Seok R."/>
            <person name="Leiner I.M."/>
            <person name="Pamer E.G."/>
        </authorList>
    </citation>
    <scope>NUCLEOTIDE SEQUENCE [LARGE SCALE GENOMIC DNA]</scope>
    <source>
        <strain evidence="3 4">MSK.15.26</strain>
    </source>
</reference>
<dbReference type="Proteomes" id="UP000822142">
    <property type="component" value="Unassembled WGS sequence"/>
</dbReference>
<dbReference type="PANTHER" id="PTHR38030:SF2">
    <property type="entry name" value="PROTOPORPHYRINOGEN IX DEHYDROGENASE [QUINONE]"/>
    <property type="match status" value="1"/>
</dbReference>
<feature type="transmembrane region" description="Helical" evidence="1">
    <location>
        <begin position="45"/>
        <end position="63"/>
    </location>
</feature>
<keyword evidence="1" id="KW-0472">Membrane</keyword>
<keyword evidence="1" id="KW-1133">Transmembrane helix</keyword>
<proteinExistence type="predicted"/>
<gene>
    <name evidence="3" type="ORF">G5A70_04980</name>
</gene>